<keyword evidence="1" id="KW-0479">Metal-binding</keyword>
<evidence type="ECO:0000256" key="2">
    <source>
        <dbReference type="ARBA" id="ARBA00023239"/>
    </source>
</evidence>
<protein>
    <recommendedName>
        <fullName evidence="6">Cobalamin biosynthesis protein CbiX</fullName>
    </recommendedName>
</protein>
<sequence length="259" mass="26167">MPGAQAAVEAQAALLRRGGAFEEVACAFLSMPPAPADALAALRGDPVCVVPLFMSDGYFVRAVERALAAGEGRGSRRLRQDRPIGLVPGLTEVIKRRALAACAEGGLEPGRCGLLVVAHGYTGSPASREAARFHTEPLAAAGRFRWVDAAFLEEEPMIPDRLAVHAGDVVAVGLFAAPGGHAAEDVPEALAADPRGGERRILYTGAIGADPAMAGVIATAVAAASNGGAGATHGEAGASGPPIPARRAAPPTGVEHRAG</sequence>
<evidence type="ECO:0000313" key="5">
    <source>
        <dbReference type="Proteomes" id="UP001501588"/>
    </source>
</evidence>
<proteinExistence type="predicted"/>
<evidence type="ECO:0008006" key="6">
    <source>
        <dbReference type="Google" id="ProtNLM"/>
    </source>
</evidence>
<dbReference type="Pfam" id="PF01903">
    <property type="entry name" value="CbiX"/>
    <property type="match status" value="2"/>
</dbReference>
<dbReference type="CDD" id="cd03416">
    <property type="entry name" value="CbiX_SirB_N"/>
    <property type="match status" value="1"/>
</dbReference>
<keyword evidence="2" id="KW-0456">Lyase</keyword>
<evidence type="ECO:0000313" key="4">
    <source>
        <dbReference type="EMBL" id="GAA0594638.1"/>
    </source>
</evidence>
<dbReference type="SUPFAM" id="SSF53800">
    <property type="entry name" value="Chelatase"/>
    <property type="match status" value="2"/>
</dbReference>
<dbReference type="PANTHER" id="PTHR33542">
    <property type="entry name" value="SIROHYDROCHLORIN FERROCHELATASE, CHLOROPLASTIC"/>
    <property type="match status" value="1"/>
</dbReference>
<keyword evidence="5" id="KW-1185">Reference proteome</keyword>
<name>A0ABN1FNR5_9PROT</name>
<accession>A0ABN1FNR5</accession>
<dbReference type="Gene3D" id="3.40.50.1400">
    <property type="match status" value="2"/>
</dbReference>
<reference evidence="4 5" key="1">
    <citation type="journal article" date="2019" name="Int. J. Syst. Evol. Microbiol.">
        <title>The Global Catalogue of Microorganisms (GCM) 10K type strain sequencing project: providing services to taxonomists for standard genome sequencing and annotation.</title>
        <authorList>
            <consortium name="The Broad Institute Genomics Platform"/>
            <consortium name="The Broad Institute Genome Sequencing Center for Infectious Disease"/>
            <person name="Wu L."/>
            <person name="Ma J."/>
        </authorList>
    </citation>
    <scope>NUCLEOTIDE SEQUENCE [LARGE SCALE GENOMIC DNA]</scope>
    <source>
        <strain evidence="4 5">JCM 9933</strain>
    </source>
</reference>
<dbReference type="EMBL" id="BAAAFZ010000060">
    <property type="protein sequence ID" value="GAA0594638.1"/>
    <property type="molecule type" value="Genomic_DNA"/>
</dbReference>
<comment type="caution">
    <text evidence="4">The sequence shown here is derived from an EMBL/GenBank/DDBJ whole genome shotgun (WGS) entry which is preliminary data.</text>
</comment>
<dbReference type="InterPro" id="IPR050963">
    <property type="entry name" value="Sirohydro_Cobaltochel/CbiX"/>
</dbReference>
<evidence type="ECO:0000256" key="1">
    <source>
        <dbReference type="ARBA" id="ARBA00022723"/>
    </source>
</evidence>
<evidence type="ECO:0000256" key="3">
    <source>
        <dbReference type="SAM" id="MobiDB-lite"/>
    </source>
</evidence>
<feature type="compositionally biased region" description="Low complexity" evidence="3">
    <location>
        <begin position="227"/>
        <end position="251"/>
    </location>
</feature>
<dbReference type="Proteomes" id="UP001501588">
    <property type="component" value="Unassembled WGS sequence"/>
</dbReference>
<feature type="region of interest" description="Disordered" evidence="3">
    <location>
        <begin position="227"/>
        <end position="259"/>
    </location>
</feature>
<dbReference type="PANTHER" id="PTHR33542:SF3">
    <property type="entry name" value="SIROHYDROCHLORIN FERROCHELATASE, CHLOROPLASTIC"/>
    <property type="match status" value="1"/>
</dbReference>
<organism evidence="4 5">
    <name type="scientific">Craurococcus roseus</name>
    <dbReference type="NCBI Taxonomy" id="77585"/>
    <lineage>
        <taxon>Bacteria</taxon>
        <taxon>Pseudomonadati</taxon>
        <taxon>Pseudomonadota</taxon>
        <taxon>Alphaproteobacteria</taxon>
        <taxon>Acetobacterales</taxon>
        <taxon>Acetobacteraceae</taxon>
        <taxon>Craurococcus</taxon>
    </lineage>
</organism>
<gene>
    <name evidence="4" type="ORF">GCM10009416_36110</name>
</gene>
<dbReference type="InterPro" id="IPR002762">
    <property type="entry name" value="CbiX-like"/>
</dbReference>